<dbReference type="Proteomes" id="UP000216311">
    <property type="component" value="Unassembled WGS sequence"/>
</dbReference>
<dbReference type="Pfam" id="PF12089">
    <property type="entry name" value="DUF3566"/>
    <property type="match status" value="1"/>
</dbReference>
<organism evidence="4 5">
    <name type="scientific">Enemella dayhoffiae</name>
    <dbReference type="NCBI Taxonomy" id="2016507"/>
    <lineage>
        <taxon>Bacteria</taxon>
        <taxon>Bacillati</taxon>
        <taxon>Actinomycetota</taxon>
        <taxon>Actinomycetes</taxon>
        <taxon>Propionibacteriales</taxon>
        <taxon>Propionibacteriaceae</taxon>
        <taxon>Enemella</taxon>
    </lineage>
</organism>
<accession>A0A255H102</accession>
<feature type="region of interest" description="Disordered" evidence="1">
    <location>
        <begin position="1"/>
        <end position="41"/>
    </location>
</feature>
<proteinExistence type="predicted"/>
<keyword evidence="2" id="KW-0812">Transmembrane</keyword>
<feature type="transmembrane region" description="Helical" evidence="2">
    <location>
        <begin position="144"/>
        <end position="166"/>
    </location>
</feature>
<dbReference type="RefSeq" id="WP_094364529.1">
    <property type="nucleotide sequence ID" value="NZ_NMVQ01000029.1"/>
</dbReference>
<dbReference type="EMBL" id="NMVQ01000029">
    <property type="protein sequence ID" value="OYO19804.1"/>
    <property type="molecule type" value="Genomic_DNA"/>
</dbReference>
<comment type="caution">
    <text evidence="4">The sequence shown here is derived from an EMBL/GenBank/DDBJ whole genome shotgun (WGS) entry which is preliminary data.</text>
</comment>
<evidence type="ECO:0000313" key="5">
    <source>
        <dbReference type="Proteomes" id="UP000216311"/>
    </source>
</evidence>
<sequence>AGAAGAAGPGARAAGNPAAPTQQQPTTTESKGSGARLAGGAAAVGAGAGALAAKLRGRGKGGQSTGAGRAQTSTGSAAAAVPPPANREAEDTSEPGGSAAELSRGGAASTTTTGTMRKIGAARRTRKARLRLSQVDPWSVMKTAFLFSVAAGIVLWVATGTVWAVIGSSGLFDEINKMVGDIIQTPGDTTPFRIQDYINTNKVMGTAALIAVIDVVIFTALATLGAFLYNLASAMIGGLEVTLAED</sequence>
<feature type="non-terminal residue" evidence="4">
    <location>
        <position position="1"/>
    </location>
</feature>
<name>A0A255H102_9ACTN</name>
<gene>
    <name evidence="4" type="ORF">CGZ93_12625</name>
</gene>
<dbReference type="OrthoDB" id="3240216at2"/>
<keyword evidence="2" id="KW-0472">Membrane</keyword>
<feature type="domain" description="DUF3566" evidence="3">
    <location>
        <begin position="126"/>
        <end position="245"/>
    </location>
</feature>
<evidence type="ECO:0000259" key="3">
    <source>
        <dbReference type="Pfam" id="PF12089"/>
    </source>
</evidence>
<feature type="region of interest" description="Disordered" evidence="1">
    <location>
        <begin position="55"/>
        <end position="122"/>
    </location>
</feature>
<keyword evidence="5" id="KW-1185">Reference proteome</keyword>
<protein>
    <recommendedName>
        <fullName evidence="3">DUF3566 domain-containing protein</fullName>
    </recommendedName>
</protein>
<evidence type="ECO:0000256" key="1">
    <source>
        <dbReference type="SAM" id="MobiDB-lite"/>
    </source>
</evidence>
<dbReference type="InterPro" id="IPR021949">
    <property type="entry name" value="DUF3566_TM"/>
</dbReference>
<feature type="compositionally biased region" description="Low complexity" evidence="1">
    <location>
        <begin position="105"/>
        <end position="115"/>
    </location>
</feature>
<evidence type="ECO:0000313" key="4">
    <source>
        <dbReference type="EMBL" id="OYO19804.1"/>
    </source>
</evidence>
<evidence type="ECO:0000256" key="2">
    <source>
        <dbReference type="SAM" id="Phobius"/>
    </source>
</evidence>
<dbReference type="AlphaFoldDB" id="A0A255H102"/>
<feature type="transmembrane region" description="Helical" evidence="2">
    <location>
        <begin position="207"/>
        <end position="229"/>
    </location>
</feature>
<reference evidence="4 5" key="1">
    <citation type="submission" date="2017-07" db="EMBL/GenBank/DDBJ databases">
        <title>Draft whole genome sequences of clinical Proprionibacteriaceae strains.</title>
        <authorList>
            <person name="Bernier A.-M."/>
            <person name="Bernard K."/>
            <person name="Domingo M.-C."/>
        </authorList>
    </citation>
    <scope>NUCLEOTIDE SEQUENCE [LARGE SCALE GENOMIC DNA]</scope>
    <source>
        <strain evidence="4 5">NML 130396</strain>
    </source>
</reference>
<keyword evidence="2" id="KW-1133">Transmembrane helix</keyword>
<feature type="compositionally biased region" description="Low complexity" evidence="1">
    <location>
        <begin position="9"/>
        <end position="41"/>
    </location>
</feature>